<accession>A0A9P9FNN2</accession>
<reference evidence="5" key="1">
    <citation type="journal article" date="2021" name="Nat. Commun.">
        <title>Genetic determinants of endophytism in the Arabidopsis root mycobiome.</title>
        <authorList>
            <person name="Mesny F."/>
            <person name="Miyauchi S."/>
            <person name="Thiergart T."/>
            <person name="Pickel B."/>
            <person name="Atanasova L."/>
            <person name="Karlsson M."/>
            <person name="Huettel B."/>
            <person name="Barry K.W."/>
            <person name="Haridas S."/>
            <person name="Chen C."/>
            <person name="Bauer D."/>
            <person name="Andreopoulos W."/>
            <person name="Pangilinan J."/>
            <person name="LaButti K."/>
            <person name="Riley R."/>
            <person name="Lipzen A."/>
            <person name="Clum A."/>
            <person name="Drula E."/>
            <person name="Henrissat B."/>
            <person name="Kohler A."/>
            <person name="Grigoriev I.V."/>
            <person name="Martin F.M."/>
            <person name="Hacquard S."/>
        </authorList>
    </citation>
    <scope>NUCLEOTIDE SEQUENCE</scope>
    <source>
        <strain evidence="5">MPI-CAGE-AT-0147</strain>
    </source>
</reference>
<keyword evidence="6" id="KW-1185">Reference proteome</keyword>
<dbReference type="PANTHER" id="PTHR46072:SF6">
    <property type="entry name" value="AMIDASE, PUTATIVE (AFU_ORTHOLOGUE AFUA_1G14530)-RELATED"/>
    <property type="match status" value="1"/>
</dbReference>
<gene>
    <name evidence="5" type="ORF">EDB81DRAFT_641145</name>
</gene>
<comment type="caution">
    <text evidence="5">The sequence shown here is derived from an EMBL/GenBank/DDBJ whole genome shotgun (WGS) entry which is preliminary data.</text>
</comment>
<feature type="active site" description="Charge relay system" evidence="3">
    <location>
        <position position="211"/>
    </location>
</feature>
<protein>
    <submittedName>
        <fullName evidence="5">Amidase signature domain-containing protein</fullName>
    </submittedName>
</protein>
<dbReference type="Proteomes" id="UP000738349">
    <property type="component" value="Unassembled WGS sequence"/>
</dbReference>
<dbReference type="OrthoDB" id="6428749at2759"/>
<dbReference type="InterPro" id="IPR023631">
    <property type="entry name" value="Amidase_dom"/>
</dbReference>
<feature type="domain" description="Amidase" evidence="4">
    <location>
        <begin position="81"/>
        <end position="538"/>
    </location>
</feature>
<dbReference type="InterPro" id="IPR036928">
    <property type="entry name" value="AS_sf"/>
</dbReference>
<evidence type="ECO:0000259" key="4">
    <source>
        <dbReference type="Pfam" id="PF01425"/>
    </source>
</evidence>
<dbReference type="AlphaFoldDB" id="A0A9P9FNN2"/>
<name>A0A9P9FNN2_9HYPO</name>
<dbReference type="PANTHER" id="PTHR46072">
    <property type="entry name" value="AMIDASE-RELATED-RELATED"/>
    <property type="match status" value="1"/>
</dbReference>
<sequence length="551" mass="59541">MAAPGEWEDIVRRKREQRESRIPSEWLVESPAPGVTYNPLRTLVESGLLSQQELEWTDTSTLDATATLALLSSGQISAERLVTAFCKRAAAANALANFITEVNFAQAIKRAKELDRHFEETGKVVGPFHGLPITVKDHMNVAGLDSSAGIASFCFDPAASNSYLVQIMVNAGAVVVAKTNVPQTCLAADSINVVFGRTLNAHNSTFGAGGSSGGEASALAMGASLLGLGSDGAGSARMPAMANGVVGYRPSGYRLPADGRAILDPGIIGISQLGPVATFGLMGHSVRDIRLASKLVSDSKPWENDPFLYPSPWLAISAPSQPRIGVWAASSANNYLHLSPPVLRGYLTAQHRLRKAGFDLVEFTPPDMSGVWDLCKDFIHVQGVKNLTREISKEPIMKIVEKTGIFGPERLQKLLGLDYIHQLNGKLAGLNVAMSAAWNASGRPPDALLWVTSPYTALPIDEWTDTTFTCIFNAVDWPAISLPLGMQSDKDIDHRHKDFTPFSEEDARLNALYDPDRFHGLPLSVQLIGRRFQDEKLLATAELIHPIINEG</sequence>
<dbReference type="GO" id="GO:0016787">
    <property type="term" value="F:hydrolase activity"/>
    <property type="evidence" value="ECO:0007669"/>
    <property type="project" value="UniProtKB-KW"/>
</dbReference>
<evidence type="ECO:0000256" key="1">
    <source>
        <dbReference type="ARBA" id="ARBA00009199"/>
    </source>
</evidence>
<dbReference type="EMBL" id="JAGMUV010000003">
    <property type="protein sequence ID" value="KAH7166559.1"/>
    <property type="molecule type" value="Genomic_DNA"/>
</dbReference>
<dbReference type="Pfam" id="PF01425">
    <property type="entry name" value="Amidase"/>
    <property type="match status" value="1"/>
</dbReference>
<proteinExistence type="inferred from homology"/>
<evidence type="ECO:0000313" key="6">
    <source>
        <dbReference type="Proteomes" id="UP000738349"/>
    </source>
</evidence>
<evidence type="ECO:0000256" key="2">
    <source>
        <dbReference type="ARBA" id="ARBA00022801"/>
    </source>
</evidence>
<keyword evidence="2" id="KW-0378">Hydrolase</keyword>
<dbReference type="SUPFAM" id="SSF75304">
    <property type="entry name" value="Amidase signature (AS) enzymes"/>
    <property type="match status" value="1"/>
</dbReference>
<organism evidence="5 6">
    <name type="scientific">Dactylonectria macrodidyma</name>
    <dbReference type="NCBI Taxonomy" id="307937"/>
    <lineage>
        <taxon>Eukaryota</taxon>
        <taxon>Fungi</taxon>
        <taxon>Dikarya</taxon>
        <taxon>Ascomycota</taxon>
        <taxon>Pezizomycotina</taxon>
        <taxon>Sordariomycetes</taxon>
        <taxon>Hypocreomycetidae</taxon>
        <taxon>Hypocreales</taxon>
        <taxon>Nectriaceae</taxon>
        <taxon>Dactylonectria</taxon>
    </lineage>
</organism>
<dbReference type="PIRSF" id="PIRSF001221">
    <property type="entry name" value="Amidase_fungi"/>
    <property type="match status" value="1"/>
</dbReference>
<dbReference type="Gene3D" id="3.90.1300.10">
    <property type="entry name" value="Amidase signature (AS) domain"/>
    <property type="match status" value="1"/>
</dbReference>
<evidence type="ECO:0000313" key="5">
    <source>
        <dbReference type="EMBL" id="KAH7166559.1"/>
    </source>
</evidence>
<evidence type="ECO:0000256" key="3">
    <source>
        <dbReference type="PIRSR" id="PIRSR001221-1"/>
    </source>
</evidence>
<feature type="active site" description="Acyl-ester intermediate" evidence="3">
    <location>
        <position position="235"/>
    </location>
</feature>
<comment type="similarity">
    <text evidence="1">Belongs to the amidase family.</text>
</comment>
<feature type="active site" description="Charge relay system" evidence="3">
    <location>
        <position position="136"/>
    </location>
</feature>